<feature type="coiled-coil region" evidence="6">
    <location>
        <begin position="113"/>
        <end position="168"/>
    </location>
</feature>
<dbReference type="FunFam" id="4.10.280.10:FF:000165">
    <property type="entry name" value="Transcription factor bHLH104"/>
    <property type="match status" value="1"/>
</dbReference>
<evidence type="ECO:0000256" key="6">
    <source>
        <dbReference type="SAM" id="Coils"/>
    </source>
</evidence>
<dbReference type="SMART" id="SM00353">
    <property type="entry name" value="HLH"/>
    <property type="match status" value="1"/>
</dbReference>
<dbReference type="CDD" id="cd11446">
    <property type="entry name" value="bHLH_AtILR3_like"/>
    <property type="match status" value="1"/>
</dbReference>
<keyword evidence="5" id="KW-0539">Nucleus</keyword>
<dbReference type="Proteomes" id="UP000233551">
    <property type="component" value="Unassembled WGS sequence"/>
</dbReference>
<keyword evidence="2" id="KW-0805">Transcription regulation</keyword>
<dbReference type="InterPro" id="IPR044818">
    <property type="entry name" value="ILR3-like"/>
</dbReference>
<dbReference type="SUPFAM" id="SSF47459">
    <property type="entry name" value="HLH, helix-loop-helix DNA-binding domain"/>
    <property type="match status" value="1"/>
</dbReference>
<dbReference type="GO" id="GO:0046983">
    <property type="term" value="F:protein dimerization activity"/>
    <property type="evidence" value="ECO:0007669"/>
    <property type="project" value="InterPro"/>
</dbReference>
<protein>
    <recommendedName>
        <fullName evidence="7">BHLH domain-containing protein</fullName>
    </recommendedName>
</protein>
<gene>
    <name evidence="8" type="ORF">CRG98_014412</name>
</gene>
<evidence type="ECO:0000259" key="7">
    <source>
        <dbReference type="PROSITE" id="PS50888"/>
    </source>
</evidence>
<keyword evidence="9" id="KW-1185">Reference proteome</keyword>
<dbReference type="EMBL" id="PGOL01000763">
    <property type="protein sequence ID" value="PKI65263.1"/>
    <property type="molecule type" value="Genomic_DNA"/>
</dbReference>
<dbReference type="GO" id="GO:0005634">
    <property type="term" value="C:nucleus"/>
    <property type="evidence" value="ECO:0007669"/>
    <property type="project" value="UniProtKB-SubCell"/>
</dbReference>
<evidence type="ECO:0000256" key="2">
    <source>
        <dbReference type="ARBA" id="ARBA00023015"/>
    </source>
</evidence>
<dbReference type="PANTHER" id="PTHR46133">
    <property type="entry name" value="BHLH TRANSCRIPTION FACTOR"/>
    <property type="match status" value="1"/>
</dbReference>
<dbReference type="InterPro" id="IPR036638">
    <property type="entry name" value="HLH_DNA-bd_sf"/>
</dbReference>
<comment type="caution">
    <text evidence="8">The sequence shown here is derived from an EMBL/GenBank/DDBJ whole genome shotgun (WGS) entry which is preliminary data.</text>
</comment>
<dbReference type="GO" id="GO:0003677">
    <property type="term" value="F:DNA binding"/>
    <property type="evidence" value="ECO:0007669"/>
    <property type="project" value="UniProtKB-KW"/>
</dbReference>
<reference evidence="8 9" key="1">
    <citation type="submission" date="2017-11" db="EMBL/GenBank/DDBJ databases">
        <title>De-novo sequencing of pomegranate (Punica granatum L.) genome.</title>
        <authorList>
            <person name="Akparov Z."/>
            <person name="Amiraslanov A."/>
            <person name="Hajiyeva S."/>
            <person name="Abbasov M."/>
            <person name="Kaur K."/>
            <person name="Hamwieh A."/>
            <person name="Solovyev V."/>
            <person name="Salamov A."/>
            <person name="Braich B."/>
            <person name="Kosarev P."/>
            <person name="Mahmoud A."/>
            <person name="Hajiyev E."/>
            <person name="Babayeva S."/>
            <person name="Izzatullayeva V."/>
            <person name="Mammadov A."/>
            <person name="Mammadov A."/>
            <person name="Sharifova S."/>
            <person name="Ojaghi J."/>
            <person name="Eynullazada K."/>
            <person name="Bayramov B."/>
            <person name="Abdulazimova A."/>
            <person name="Shahmuradov I."/>
        </authorList>
    </citation>
    <scope>NUCLEOTIDE SEQUENCE [LARGE SCALE GENOMIC DNA]</scope>
    <source>
        <strain evidence="9">cv. AG2017</strain>
        <tissue evidence="8">Leaf</tissue>
    </source>
</reference>
<keyword evidence="3" id="KW-0238">DNA-binding</keyword>
<dbReference type="PANTHER" id="PTHR46133:SF9">
    <property type="entry name" value="TRANSCRIPTION FACTOR BHLH104"/>
    <property type="match status" value="1"/>
</dbReference>
<dbReference type="Gene3D" id="4.10.280.10">
    <property type="entry name" value="Helix-loop-helix DNA-binding domain"/>
    <property type="match status" value="1"/>
</dbReference>
<accession>A0A2I0KAV8</accession>
<dbReference type="Pfam" id="PF00010">
    <property type="entry name" value="HLH"/>
    <property type="match status" value="1"/>
</dbReference>
<evidence type="ECO:0000256" key="5">
    <source>
        <dbReference type="ARBA" id="ARBA00023242"/>
    </source>
</evidence>
<dbReference type="AlphaFoldDB" id="A0A2I0KAV8"/>
<dbReference type="InterPro" id="IPR011598">
    <property type="entry name" value="bHLH_dom"/>
</dbReference>
<keyword evidence="4" id="KW-0804">Transcription</keyword>
<sequence length="331" mass="36776">MDPMELEDDSCWDFLDCSFFDDGSSPVPPSLWPNSRSAGVSADLSSSGVVPPESECSGRQCTRKRARGEACSRPGTKACREKLRRERLNDRFLDLSAVLEPGRSCKTEKPAILDDAIRVLTQLKSESQELKETNEKLLEEIKCLKVEKNELREEKLTLKADKERMEQQLKTMSIPPTGFVPTHPAAYHHPVVNKMAVYPSYGLIPMWHSPIREKEKRCLNLLCSNLAIFSSIKCRTASHPIWYSSLLVRAQTSCKASPEDRLKCISLGLKSLYNGGFSLDINSLMGPYGLSGTLLTPLEEVGGGDSGPNTVGCDSMLVTDESAVRYDLQRE</sequence>
<organism evidence="8 9">
    <name type="scientific">Punica granatum</name>
    <name type="common">Pomegranate</name>
    <dbReference type="NCBI Taxonomy" id="22663"/>
    <lineage>
        <taxon>Eukaryota</taxon>
        <taxon>Viridiplantae</taxon>
        <taxon>Streptophyta</taxon>
        <taxon>Embryophyta</taxon>
        <taxon>Tracheophyta</taxon>
        <taxon>Spermatophyta</taxon>
        <taxon>Magnoliopsida</taxon>
        <taxon>eudicotyledons</taxon>
        <taxon>Gunneridae</taxon>
        <taxon>Pentapetalae</taxon>
        <taxon>rosids</taxon>
        <taxon>malvids</taxon>
        <taxon>Myrtales</taxon>
        <taxon>Lythraceae</taxon>
        <taxon>Punica</taxon>
    </lineage>
</organism>
<keyword evidence="6" id="KW-0175">Coiled coil</keyword>
<dbReference type="STRING" id="22663.A0A2I0KAV8"/>
<dbReference type="GO" id="GO:0003700">
    <property type="term" value="F:DNA-binding transcription factor activity"/>
    <property type="evidence" value="ECO:0007669"/>
    <property type="project" value="InterPro"/>
</dbReference>
<dbReference type="GO" id="GO:0006879">
    <property type="term" value="P:intracellular iron ion homeostasis"/>
    <property type="evidence" value="ECO:0007669"/>
    <property type="project" value="InterPro"/>
</dbReference>
<evidence type="ECO:0000313" key="9">
    <source>
        <dbReference type="Proteomes" id="UP000233551"/>
    </source>
</evidence>
<evidence type="ECO:0000313" key="8">
    <source>
        <dbReference type="EMBL" id="PKI65263.1"/>
    </source>
</evidence>
<evidence type="ECO:0000256" key="4">
    <source>
        <dbReference type="ARBA" id="ARBA00023163"/>
    </source>
</evidence>
<name>A0A2I0KAV8_PUNGR</name>
<comment type="subcellular location">
    <subcellularLocation>
        <location evidence="1">Nucleus</location>
    </subcellularLocation>
</comment>
<proteinExistence type="predicted"/>
<evidence type="ECO:0000256" key="3">
    <source>
        <dbReference type="ARBA" id="ARBA00023125"/>
    </source>
</evidence>
<evidence type="ECO:0000256" key="1">
    <source>
        <dbReference type="ARBA" id="ARBA00004123"/>
    </source>
</evidence>
<dbReference type="PROSITE" id="PS50888">
    <property type="entry name" value="BHLH"/>
    <property type="match status" value="1"/>
</dbReference>
<feature type="domain" description="BHLH" evidence="7">
    <location>
        <begin position="72"/>
        <end position="123"/>
    </location>
</feature>